<dbReference type="EMBL" id="JARBHB010000007">
    <property type="protein sequence ID" value="KAJ8879058.1"/>
    <property type="molecule type" value="Genomic_DNA"/>
</dbReference>
<comment type="caution">
    <text evidence="5">The sequence shown here is derived from an EMBL/GenBank/DDBJ whole genome shotgun (WGS) entry which is preliminary data.</text>
</comment>
<dbReference type="SUPFAM" id="SSF53335">
    <property type="entry name" value="S-adenosyl-L-methionine-dependent methyltransferases"/>
    <property type="match status" value="1"/>
</dbReference>
<gene>
    <name evidence="5" type="ORF">PR048_019664</name>
</gene>
<comment type="function">
    <text evidence="4">S-adenosyl-L-methionine-binding protein that acts as an inhibitor of mTORC1 signaling. Acts as a sensor of S-adenosyl-L-methionine to signal methionine sufficiency to mTORC1. Probably also acts as a S-adenosyl-L-methionine-dependent methyltransferase.</text>
</comment>
<evidence type="ECO:0000256" key="4">
    <source>
        <dbReference type="HAMAP-Rule" id="MF_03044"/>
    </source>
</evidence>
<evidence type="ECO:0000313" key="5">
    <source>
        <dbReference type="EMBL" id="KAJ8879058.1"/>
    </source>
</evidence>
<dbReference type="Gene3D" id="3.40.50.150">
    <property type="entry name" value="Vaccinia Virus protein VP39"/>
    <property type="match status" value="1"/>
</dbReference>
<evidence type="ECO:0000256" key="3">
    <source>
        <dbReference type="ARBA" id="ARBA00022691"/>
    </source>
</evidence>
<dbReference type="Proteomes" id="UP001159363">
    <property type="component" value="Chromosome 6"/>
</dbReference>
<name>A0ABQ9H442_9NEOP</name>
<feature type="binding site" evidence="4">
    <location>
        <position position="135"/>
    </location>
    <ligand>
        <name>S-adenosyl-L-methionine</name>
        <dbReference type="ChEBI" id="CHEBI:59789"/>
    </ligand>
</feature>
<sequence length="345" mass="39423">MSEQEQKVLASFIKGVHHALRCKSKQIGVERAWAEHCSQHSLLQQYAEKMQRLATQFWDQESEGAGKSRMDWVAEKSLQYFMQGGVAKERDKEKRQEKQLEARCGCDSMTCEFSEASVEQLPCSVTNCLYLLDVGSCYNPFKDFPCFKVLPIDLAPALPEVLRCNFLDLNITSCKTSNFDWGAINLCSSISQLPGNFFHVVVFSLFLEYLPSPEHRYTCCEKAYSLLREEGLLFIVTPDIRQASRGSVLMKNWRIALAHIGFSRVYYEKLAHIQCMAYRKSTNPSVPILWATRQKVSGEDAKLIHIPQDFQDYSIAVDNSELTLYNVCRDEGNIVTLFSELPDTF</sequence>
<evidence type="ECO:0000256" key="1">
    <source>
        <dbReference type="ARBA" id="ARBA00022603"/>
    </source>
</evidence>
<dbReference type="PANTHER" id="PTHR21008:SF0">
    <property type="entry name" value="S-ADENOSYLMETHIONINE SENSOR UPSTREAM OF MTORC1"/>
    <property type="match status" value="1"/>
</dbReference>
<dbReference type="EC" id="2.1.1.-" evidence="4"/>
<dbReference type="InterPro" id="IPR021867">
    <property type="entry name" value="Bmt2/SAMTOR"/>
</dbReference>
<protein>
    <recommendedName>
        <fullName evidence="4">S-adenosylmethionine sensor upstream of mTORC1</fullName>
    </recommendedName>
    <alternativeName>
        <fullName evidence="4">Probable methyltransferase BMT2 homolog</fullName>
        <ecNumber evidence="4">2.1.1.-</ecNumber>
    </alternativeName>
</protein>
<evidence type="ECO:0000313" key="6">
    <source>
        <dbReference type="Proteomes" id="UP001159363"/>
    </source>
</evidence>
<keyword evidence="1 4" id="KW-0489">Methyltransferase</keyword>
<keyword evidence="6" id="KW-1185">Reference proteome</keyword>
<keyword evidence="3 4" id="KW-0949">S-adenosyl-L-methionine</keyword>
<dbReference type="InterPro" id="IPR029063">
    <property type="entry name" value="SAM-dependent_MTases_sf"/>
</dbReference>
<evidence type="ECO:0000256" key="2">
    <source>
        <dbReference type="ARBA" id="ARBA00022679"/>
    </source>
</evidence>
<dbReference type="HAMAP" id="MF_03044">
    <property type="entry name" value="BMT2"/>
    <property type="match status" value="1"/>
</dbReference>
<dbReference type="PANTHER" id="PTHR21008">
    <property type="entry name" value="S-ADENOSYLMETHIONINE SENSOR UPSTREAM OF MTORC1-RELATED"/>
    <property type="match status" value="1"/>
</dbReference>
<accession>A0ABQ9H442</accession>
<comment type="similarity">
    <text evidence="4">Belongs to the BMT2 family.</text>
</comment>
<reference evidence="5 6" key="1">
    <citation type="submission" date="2023-02" db="EMBL/GenBank/DDBJ databases">
        <title>LHISI_Scaffold_Assembly.</title>
        <authorList>
            <person name="Stuart O.P."/>
            <person name="Cleave R."/>
            <person name="Magrath M.J.L."/>
            <person name="Mikheyev A.S."/>
        </authorList>
    </citation>
    <scope>NUCLEOTIDE SEQUENCE [LARGE SCALE GENOMIC DNA]</scope>
    <source>
        <strain evidence="5">Daus_M_001</strain>
        <tissue evidence="5">Leg muscle</tissue>
    </source>
</reference>
<organism evidence="5 6">
    <name type="scientific">Dryococelus australis</name>
    <dbReference type="NCBI Taxonomy" id="614101"/>
    <lineage>
        <taxon>Eukaryota</taxon>
        <taxon>Metazoa</taxon>
        <taxon>Ecdysozoa</taxon>
        <taxon>Arthropoda</taxon>
        <taxon>Hexapoda</taxon>
        <taxon>Insecta</taxon>
        <taxon>Pterygota</taxon>
        <taxon>Neoptera</taxon>
        <taxon>Polyneoptera</taxon>
        <taxon>Phasmatodea</taxon>
        <taxon>Verophasmatodea</taxon>
        <taxon>Anareolatae</taxon>
        <taxon>Phasmatidae</taxon>
        <taxon>Eurycanthinae</taxon>
        <taxon>Dryococelus</taxon>
    </lineage>
</organism>
<feature type="binding site" evidence="4">
    <location>
        <position position="153"/>
    </location>
    <ligand>
        <name>S-adenosyl-L-methionine</name>
        <dbReference type="ChEBI" id="CHEBI:59789"/>
    </ligand>
</feature>
<proteinExistence type="inferred from homology"/>
<keyword evidence="2 4" id="KW-0808">Transferase</keyword>